<dbReference type="EMBL" id="QZWG01000006">
    <property type="protein sequence ID" value="RZC08695.1"/>
    <property type="molecule type" value="Genomic_DNA"/>
</dbReference>
<dbReference type="Proteomes" id="UP000289340">
    <property type="component" value="Chromosome 6"/>
</dbReference>
<name>A0A445KCZ9_GLYSO</name>
<reference evidence="1 2" key="1">
    <citation type="submission" date="2018-09" db="EMBL/GenBank/DDBJ databases">
        <title>A high-quality reference genome of wild soybean provides a powerful tool to mine soybean genomes.</title>
        <authorList>
            <person name="Xie M."/>
            <person name="Chung C.Y.L."/>
            <person name="Li M.-W."/>
            <person name="Wong F.-L."/>
            <person name="Chan T.-F."/>
            <person name="Lam H.-M."/>
        </authorList>
    </citation>
    <scope>NUCLEOTIDE SEQUENCE [LARGE SCALE GENOMIC DNA]</scope>
    <source>
        <strain evidence="2">cv. W05</strain>
        <tissue evidence="1">Hypocotyl of etiolated seedlings</tissue>
    </source>
</reference>
<protein>
    <submittedName>
        <fullName evidence="1">Uncharacterized protein</fullName>
    </submittedName>
</protein>
<organism evidence="1 2">
    <name type="scientific">Glycine soja</name>
    <name type="common">Wild soybean</name>
    <dbReference type="NCBI Taxonomy" id="3848"/>
    <lineage>
        <taxon>Eukaryota</taxon>
        <taxon>Viridiplantae</taxon>
        <taxon>Streptophyta</taxon>
        <taxon>Embryophyta</taxon>
        <taxon>Tracheophyta</taxon>
        <taxon>Spermatophyta</taxon>
        <taxon>Magnoliopsida</taxon>
        <taxon>eudicotyledons</taxon>
        <taxon>Gunneridae</taxon>
        <taxon>Pentapetalae</taxon>
        <taxon>rosids</taxon>
        <taxon>fabids</taxon>
        <taxon>Fabales</taxon>
        <taxon>Fabaceae</taxon>
        <taxon>Papilionoideae</taxon>
        <taxon>50 kb inversion clade</taxon>
        <taxon>NPAAA clade</taxon>
        <taxon>indigoferoid/millettioid clade</taxon>
        <taxon>Phaseoleae</taxon>
        <taxon>Glycine</taxon>
        <taxon>Glycine subgen. Soja</taxon>
    </lineage>
</organism>
<evidence type="ECO:0000313" key="2">
    <source>
        <dbReference type="Proteomes" id="UP000289340"/>
    </source>
</evidence>
<comment type="caution">
    <text evidence="1">The sequence shown here is derived from an EMBL/GenBank/DDBJ whole genome shotgun (WGS) entry which is preliminary data.</text>
</comment>
<proteinExistence type="predicted"/>
<sequence length="212" mass="23881">MSALAPEYECPTFSSRALNGKVPLLVLLTKATLSPTCKVQEPTLARSTLMSASSEFCMSSLSLRGILESGKLVEANYDDWYRNLRIVLMHEKLIDTIDKPPMEAPDLSDVEATKVFQKYLDECLTAKCIILASMSSELQRQHQDMDPYEIVAHLKKMYGGQSRTARFQLSKALFRSSFAANEKVGPHVLKMIDLKEQLEKLGCTLRKDFLKI</sequence>
<gene>
    <name evidence="1" type="ORF">D0Y65_015416</name>
</gene>
<keyword evidence="2" id="KW-1185">Reference proteome</keyword>
<evidence type="ECO:0000313" key="1">
    <source>
        <dbReference type="EMBL" id="RZC08695.1"/>
    </source>
</evidence>
<dbReference type="AlphaFoldDB" id="A0A445KCZ9"/>
<accession>A0A445KCZ9</accession>